<dbReference type="Proteomes" id="UP000070405">
    <property type="component" value="Unassembled WGS sequence"/>
</dbReference>
<dbReference type="AlphaFoldDB" id="A0A133V963"/>
<keyword evidence="2" id="KW-1185">Reference proteome</keyword>
<organism evidence="1 2">
    <name type="scientific">candidate division MSBL1 archaeon SCGC-AAA261G05</name>
    <dbReference type="NCBI Taxonomy" id="1698276"/>
    <lineage>
        <taxon>Archaea</taxon>
        <taxon>Methanobacteriati</taxon>
        <taxon>Methanobacteriota</taxon>
        <taxon>candidate division MSBL1</taxon>
    </lineage>
</organism>
<gene>
    <name evidence="1" type="ORF">AKJ47_03085</name>
</gene>
<evidence type="ECO:0000313" key="2">
    <source>
        <dbReference type="Proteomes" id="UP000070405"/>
    </source>
</evidence>
<name>A0A133V963_9EURY</name>
<sequence>MKTLEEESLKPKVNPVELVRKIGIPNSVKSESIRGEEIRGYLNLAKRNKVPLLFLRSLSEAVYDVKEFIPTYEKWHEKALELVSFASELFREEEINYTFFKTFKPFPFTPSDVDVLLSSKENLDSAIERLEKEDLRPLDLNTYGSTLYSPSHDMNVDLTTQRDVSGLVYLNKKYVFKETMEKKVRGSKVRVPKPHANLAIASAHALYKEQMFMLSDFYTFAYLYDEFEKAHKFSRDAKIEPSFLWGIGLTYRVVERAFGSDNFLANRIRTSFFEESFLEDENLDFVELPTKPSLPRFVASLMRKVLDDSLSRKSLPTFLGRAIRPQFASELVEHISRKRY</sequence>
<accession>A0A133V963</accession>
<protein>
    <submittedName>
        <fullName evidence="1">Uncharacterized protein</fullName>
    </submittedName>
</protein>
<proteinExistence type="predicted"/>
<dbReference type="EMBL" id="LHYA01000054">
    <property type="protein sequence ID" value="KXB02945.1"/>
    <property type="molecule type" value="Genomic_DNA"/>
</dbReference>
<evidence type="ECO:0000313" key="1">
    <source>
        <dbReference type="EMBL" id="KXB02945.1"/>
    </source>
</evidence>
<reference evidence="1 2" key="1">
    <citation type="journal article" date="2016" name="Sci. Rep.">
        <title>Metabolic traits of an uncultured archaeal lineage -MSBL1- from brine pools of the Red Sea.</title>
        <authorList>
            <person name="Mwirichia R."/>
            <person name="Alam I."/>
            <person name="Rashid M."/>
            <person name="Vinu M."/>
            <person name="Ba-Alawi W."/>
            <person name="Anthony Kamau A."/>
            <person name="Kamanda Ngugi D."/>
            <person name="Goker M."/>
            <person name="Klenk H.P."/>
            <person name="Bajic V."/>
            <person name="Stingl U."/>
        </authorList>
    </citation>
    <scope>NUCLEOTIDE SEQUENCE [LARGE SCALE GENOMIC DNA]</scope>
    <source>
        <strain evidence="1">SCGC-AAA261G05</strain>
    </source>
</reference>
<comment type="caution">
    <text evidence="1">The sequence shown here is derived from an EMBL/GenBank/DDBJ whole genome shotgun (WGS) entry which is preliminary data.</text>
</comment>